<dbReference type="InterPro" id="IPR023801">
    <property type="entry name" value="His_deacetylse_dom"/>
</dbReference>
<evidence type="ECO:0000313" key="4">
    <source>
        <dbReference type="EMBL" id="PPK86011.1"/>
    </source>
</evidence>
<dbReference type="AlphaFoldDB" id="A0A2S6I4J5"/>
<dbReference type="Gene3D" id="3.40.800.20">
    <property type="entry name" value="Histone deacetylase domain"/>
    <property type="match status" value="1"/>
</dbReference>
<dbReference type="InterPro" id="IPR044150">
    <property type="entry name" value="HDAC_classIV"/>
</dbReference>
<gene>
    <name evidence="4" type="ORF">CLV84_2928</name>
</gene>
<organism evidence="4 5">
    <name type="scientific">Neolewinella xylanilytica</name>
    <dbReference type="NCBI Taxonomy" id="1514080"/>
    <lineage>
        <taxon>Bacteria</taxon>
        <taxon>Pseudomonadati</taxon>
        <taxon>Bacteroidota</taxon>
        <taxon>Saprospiria</taxon>
        <taxon>Saprospirales</taxon>
        <taxon>Lewinellaceae</taxon>
        <taxon>Neolewinella</taxon>
    </lineage>
</organism>
<comment type="caution">
    <text evidence="4">The sequence shown here is derived from an EMBL/GenBank/DDBJ whole genome shotgun (WGS) entry which is preliminary data.</text>
</comment>
<dbReference type="GO" id="GO:0016787">
    <property type="term" value="F:hydrolase activity"/>
    <property type="evidence" value="ECO:0007669"/>
    <property type="project" value="UniProtKB-KW"/>
</dbReference>
<evidence type="ECO:0000313" key="5">
    <source>
        <dbReference type="Proteomes" id="UP000237662"/>
    </source>
</evidence>
<name>A0A2S6I4J5_9BACT</name>
<dbReference type="GO" id="GO:0004407">
    <property type="term" value="F:histone deacetylase activity"/>
    <property type="evidence" value="ECO:0007669"/>
    <property type="project" value="InterPro"/>
</dbReference>
<protein>
    <submittedName>
        <fullName evidence="4">Acetoin utilization deacetylase AcuC-like enzyme</fullName>
    </submittedName>
</protein>
<dbReference type="InterPro" id="IPR037138">
    <property type="entry name" value="His_deacetylse_dom_sf"/>
</dbReference>
<reference evidence="4 5" key="1">
    <citation type="submission" date="2018-02" db="EMBL/GenBank/DDBJ databases">
        <title>Genomic Encyclopedia of Archaeal and Bacterial Type Strains, Phase II (KMG-II): from individual species to whole genera.</title>
        <authorList>
            <person name="Goeker M."/>
        </authorList>
    </citation>
    <scope>NUCLEOTIDE SEQUENCE [LARGE SCALE GENOMIC DNA]</scope>
    <source>
        <strain evidence="4 5">DSM 29526</strain>
    </source>
</reference>
<dbReference type="Pfam" id="PF00850">
    <property type="entry name" value="Hist_deacetyl"/>
    <property type="match status" value="1"/>
</dbReference>
<dbReference type="InterPro" id="IPR023696">
    <property type="entry name" value="Ureohydrolase_dom_sf"/>
</dbReference>
<proteinExistence type="inferred from homology"/>
<dbReference type="InterPro" id="IPR000286">
    <property type="entry name" value="HDACs"/>
</dbReference>
<dbReference type="GO" id="GO:0040029">
    <property type="term" value="P:epigenetic regulation of gene expression"/>
    <property type="evidence" value="ECO:0007669"/>
    <property type="project" value="TreeGrafter"/>
</dbReference>
<sequence length="299" mass="33230">MRIAFSPVYRYALPPNHRFPMEKYSLLPEQLLYEGTVTESQFFTADPLPEDAILRTHTADYWHKLKYLKLSRKEARTIGFPMRPELVARGRVIAQGTLDCARYAFSDGVALNVAGGTHHAFADHGEGFCVFNDIAIATNELLHSGEVKQVLIVDLDVHQGNGTASLFAHEPRVFTFSMHGARNYPVRKERSDLDIGLPDGCQDDVYLDTLRGHLPGLLDGIAPDLVFYLSGVDVLESDKLGRLSVSLGGCRERDRYVLECCRERGLPVAISMGGGYSERLATIIEAHANTFRVAASLYD</sequence>
<dbReference type="CDD" id="cd09993">
    <property type="entry name" value="HDAC_classIV"/>
    <property type="match status" value="1"/>
</dbReference>
<evidence type="ECO:0000256" key="2">
    <source>
        <dbReference type="ARBA" id="ARBA00022801"/>
    </source>
</evidence>
<comment type="similarity">
    <text evidence="1">Belongs to the histone deacetylase family.</text>
</comment>
<keyword evidence="2" id="KW-0378">Hydrolase</keyword>
<evidence type="ECO:0000259" key="3">
    <source>
        <dbReference type="Pfam" id="PF00850"/>
    </source>
</evidence>
<feature type="domain" description="Histone deacetylase" evidence="3">
    <location>
        <begin position="17"/>
        <end position="288"/>
    </location>
</feature>
<dbReference type="PANTHER" id="PTHR10625">
    <property type="entry name" value="HISTONE DEACETYLASE HDAC1-RELATED"/>
    <property type="match status" value="1"/>
</dbReference>
<dbReference type="PANTHER" id="PTHR10625:SF19">
    <property type="entry name" value="HISTONE DEACETYLASE 12"/>
    <property type="match status" value="1"/>
</dbReference>
<dbReference type="SUPFAM" id="SSF52768">
    <property type="entry name" value="Arginase/deacetylase"/>
    <property type="match status" value="1"/>
</dbReference>
<dbReference type="EMBL" id="PTJC01000006">
    <property type="protein sequence ID" value="PPK86011.1"/>
    <property type="molecule type" value="Genomic_DNA"/>
</dbReference>
<evidence type="ECO:0000256" key="1">
    <source>
        <dbReference type="ARBA" id="ARBA00005947"/>
    </source>
</evidence>
<dbReference type="PRINTS" id="PR01270">
    <property type="entry name" value="HDASUPER"/>
</dbReference>
<accession>A0A2S6I4J5</accession>
<dbReference type="Proteomes" id="UP000237662">
    <property type="component" value="Unassembled WGS sequence"/>
</dbReference>
<keyword evidence="5" id="KW-1185">Reference proteome</keyword>